<gene>
    <name evidence="1" type="ORF">EVAR_59643_1</name>
</gene>
<proteinExistence type="predicted"/>
<dbReference type="EMBL" id="BGZK01001220">
    <property type="protein sequence ID" value="GBP74748.1"/>
    <property type="molecule type" value="Genomic_DNA"/>
</dbReference>
<evidence type="ECO:0000313" key="1">
    <source>
        <dbReference type="EMBL" id="GBP74748.1"/>
    </source>
</evidence>
<dbReference type="Proteomes" id="UP000299102">
    <property type="component" value="Unassembled WGS sequence"/>
</dbReference>
<comment type="caution">
    <text evidence="1">The sequence shown here is derived from an EMBL/GenBank/DDBJ whole genome shotgun (WGS) entry which is preliminary data.</text>
</comment>
<dbReference type="AlphaFoldDB" id="A0A4C1YFB8"/>
<accession>A0A4C1YFB8</accession>
<sequence>MVDINLHTSFNKCHSSCVSYTTTTTHTLRLHPKTELVEKYNFDAVPTPDTRYPSSYEYNILPVVYELCSCYAADVDSNFALGSSLKTEAVSIFKPWSEDSLVSVSIYDTRVFVREDLSAYILRVCPPRDDISRRPSTSNVRRCVGRHAKGIRLRPGGRPCDTTENNRRQDGCCAETHKSVSGKASLASSQHIHTRRCVVRKSGKCDRPLHLPDADYEKGLESIEARTVNLFSGTHRLSLHRSTEIFVRGKMPI</sequence>
<evidence type="ECO:0000313" key="2">
    <source>
        <dbReference type="Proteomes" id="UP000299102"/>
    </source>
</evidence>
<reference evidence="1 2" key="1">
    <citation type="journal article" date="2019" name="Commun. Biol.">
        <title>The bagworm genome reveals a unique fibroin gene that provides high tensile strength.</title>
        <authorList>
            <person name="Kono N."/>
            <person name="Nakamura H."/>
            <person name="Ohtoshi R."/>
            <person name="Tomita M."/>
            <person name="Numata K."/>
            <person name="Arakawa K."/>
        </authorList>
    </citation>
    <scope>NUCLEOTIDE SEQUENCE [LARGE SCALE GENOMIC DNA]</scope>
</reference>
<name>A0A4C1YFB8_EUMVA</name>
<protein>
    <submittedName>
        <fullName evidence="1">Uncharacterized protein</fullName>
    </submittedName>
</protein>
<organism evidence="1 2">
    <name type="scientific">Eumeta variegata</name>
    <name type="common">Bagworm moth</name>
    <name type="synonym">Eumeta japonica</name>
    <dbReference type="NCBI Taxonomy" id="151549"/>
    <lineage>
        <taxon>Eukaryota</taxon>
        <taxon>Metazoa</taxon>
        <taxon>Ecdysozoa</taxon>
        <taxon>Arthropoda</taxon>
        <taxon>Hexapoda</taxon>
        <taxon>Insecta</taxon>
        <taxon>Pterygota</taxon>
        <taxon>Neoptera</taxon>
        <taxon>Endopterygota</taxon>
        <taxon>Lepidoptera</taxon>
        <taxon>Glossata</taxon>
        <taxon>Ditrysia</taxon>
        <taxon>Tineoidea</taxon>
        <taxon>Psychidae</taxon>
        <taxon>Oiketicinae</taxon>
        <taxon>Eumeta</taxon>
    </lineage>
</organism>
<keyword evidence="2" id="KW-1185">Reference proteome</keyword>